<evidence type="ECO:0000256" key="10">
    <source>
        <dbReference type="ARBA" id="ARBA00022777"/>
    </source>
</evidence>
<evidence type="ECO:0000256" key="3">
    <source>
        <dbReference type="ARBA" id="ARBA00021468"/>
    </source>
</evidence>
<evidence type="ECO:0000259" key="18">
    <source>
        <dbReference type="PROSITE" id="PS51103"/>
    </source>
</evidence>
<keyword evidence="20" id="KW-1185">Reference proteome</keyword>
<dbReference type="PANTHER" id="PTHR30009">
    <property type="entry name" value="CYTOCHROME C-TYPE SYNTHESIS PROTEIN AND PTS TRANSMEMBRANE COMPONENT"/>
    <property type="match status" value="1"/>
</dbReference>
<keyword evidence="7" id="KW-0808">Transferase</keyword>
<dbReference type="InterPro" id="IPR050429">
    <property type="entry name" value="PTS_Glucose_EIICBA"/>
</dbReference>
<evidence type="ECO:0000256" key="5">
    <source>
        <dbReference type="ARBA" id="ARBA00022475"/>
    </source>
</evidence>
<dbReference type="NCBIfam" id="TIGR02002">
    <property type="entry name" value="PTS-II-BC-glcB"/>
    <property type="match status" value="1"/>
</dbReference>
<keyword evidence="12 16" id="KW-0472">Membrane</keyword>
<feature type="transmembrane region" description="Helical" evidence="16">
    <location>
        <begin position="77"/>
        <end position="99"/>
    </location>
</feature>
<keyword evidence="10" id="KW-0418">Kinase</keyword>
<evidence type="ECO:0000259" key="17">
    <source>
        <dbReference type="PROSITE" id="PS51098"/>
    </source>
</evidence>
<keyword evidence="5" id="KW-1003">Cell membrane</keyword>
<name>A0ABM8ZRX1_9VIBR</name>
<feature type="domain" description="PTS EIIC type-1" evidence="18">
    <location>
        <begin position="3"/>
        <end position="442"/>
    </location>
</feature>
<evidence type="ECO:0000256" key="14">
    <source>
        <dbReference type="ARBA" id="ARBA00047336"/>
    </source>
</evidence>
<feature type="transmembrane region" description="Helical" evidence="16">
    <location>
        <begin position="51"/>
        <end position="71"/>
    </location>
</feature>
<dbReference type="PROSITE" id="PS01035">
    <property type="entry name" value="PTS_EIIB_TYPE_1_CYS"/>
    <property type="match status" value="1"/>
</dbReference>
<dbReference type="InterPro" id="IPR011299">
    <property type="entry name" value="PTS_IIBC_glc"/>
</dbReference>
<feature type="active site" description="Phosphocysteine intermediate; for EIIB activity" evidence="15">
    <location>
        <position position="475"/>
    </location>
</feature>
<evidence type="ECO:0000256" key="8">
    <source>
        <dbReference type="ARBA" id="ARBA00022683"/>
    </source>
</evidence>
<reference evidence="19" key="1">
    <citation type="submission" date="2021-11" db="EMBL/GenBank/DDBJ databases">
        <authorList>
            <person name="Rodrigo-Torres L."/>
            <person name="Arahal R. D."/>
            <person name="Lucena T."/>
        </authorList>
    </citation>
    <scope>NUCLEOTIDE SEQUENCE</scope>
    <source>
        <strain evidence="19">CECT 7929</strain>
    </source>
</reference>
<feature type="transmembrane region" description="Helical" evidence="16">
    <location>
        <begin position="356"/>
        <end position="379"/>
    </location>
</feature>
<evidence type="ECO:0000256" key="11">
    <source>
        <dbReference type="ARBA" id="ARBA00022989"/>
    </source>
</evidence>
<dbReference type="InterPro" id="IPR018113">
    <property type="entry name" value="PTrfase_EIIB_Cys"/>
</dbReference>
<proteinExistence type="predicted"/>
<evidence type="ECO:0000256" key="16">
    <source>
        <dbReference type="SAM" id="Phobius"/>
    </source>
</evidence>
<feature type="domain" description="PTS EIIB type-1" evidence="17">
    <location>
        <begin position="453"/>
        <end position="531"/>
    </location>
</feature>
<dbReference type="InterPro" id="IPR036878">
    <property type="entry name" value="Glu_permease_IIB"/>
</dbReference>
<feature type="transmembrane region" description="Helical" evidence="16">
    <location>
        <begin position="409"/>
        <end position="430"/>
    </location>
</feature>
<feature type="transmembrane region" description="Helical" evidence="16">
    <location>
        <begin position="198"/>
        <end position="218"/>
    </location>
</feature>
<keyword evidence="4" id="KW-0813">Transport</keyword>
<comment type="catalytic activity">
    <reaction evidence="14">
        <text>N(pros)-phospho-L-histidyl-[protein] + D-glucose(out) = D-glucose 6-phosphate(in) + L-histidyl-[protein]</text>
        <dbReference type="Rhea" id="RHEA:33367"/>
        <dbReference type="Rhea" id="RHEA-COMP:9745"/>
        <dbReference type="Rhea" id="RHEA-COMP:9746"/>
        <dbReference type="ChEBI" id="CHEBI:4167"/>
        <dbReference type="ChEBI" id="CHEBI:29979"/>
        <dbReference type="ChEBI" id="CHEBI:61548"/>
        <dbReference type="ChEBI" id="CHEBI:64837"/>
        <dbReference type="EC" id="2.7.1.199"/>
    </reaction>
</comment>
<feature type="transmembrane region" description="Helical" evidence="16">
    <location>
        <begin position="20"/>
        <end position="39"/>
    </location>
</feature>
<dbReference type="Pfam" id="PF00367">
    <property type="entry name" value="PTS_EIIB"/>
    <property type="match status" value="1"/>
</dbReference>
<evidence type="ECO:0000256" key="15">
    <source>
        <dbReference type="PROSITE-ProRule" id="PRU00421"/>
    </source>
</evidence>
<keyword evidence="11 16" id="KW-1133">Transmembrane helix</keyword>
<evidence type="ECO:0000256" key="9">
    <source>
        <dbReference type="ARBA" id="ARBA00022692"/>
    </source>
</evidence>
<dbReference type="InterPro" id="IPR013013">
    <property type="entry name" value="PTS_EIIC_1"/>
</dbReference>
<evidence type="ECO:0000313" key="20">
    <source>
        <dbReference type="Proteomes" id="UP000838672"/>
    </source>
</evidence>
<keyword evidence="6" id="KW-0762">Sugar transport</keyword>
<evidence type="ECO:0000256" key="4">
    <source>
        <dbReference type="ARBA" id="ARBA00022448"/>
    </source>
</evidence>
<evidence type="ECO:0000256" key="13">
    <source>
        <dbReference type="ARBA" id="ARBA00032303"/>
    </source>
</evidence>
<gene>
    <name evidence="19" type="primary">ptsG_1</name>
    <name evidence="19" type="ORF">VST7929_00890</name>
</gene>
<keyword evidence="8" id="KW-0598">Phosphotransferase system</keyword>
<accession>A0ABM8ZRX1</accession>
<dbReference type="PROSITE" id="PS51098">
    <property type="entry name" value="PTS_EIIB_TYPE_1"/>
    <property type="match status" value="1"/>
</dbReference>
<protein>
    <recommendedName>
        <fullName evidence="3">PTS system glucose-specific EIICB component</fullName>
        <ecNumber evidence="2">2.7.1.199</ecNumber>
    </recommendedName>
    <alternativeName>
        <fullName evidence="13">EIICB-Glc</fullName>
    </alternativeName>
</protein>
<dbReference type="InterPro" id="IPR001996">
    <property type="entry name" value="PTS_IIB_1"/>
</dbReference>
<sequence length="531" mass="56029">MFKQLFANLQKVGKALMLPVSVLPVAGILLGVGAANFSWIPAVVSDVMEKAGGSVFGQMPLLFAVGVALGFTKNDGVAGLAAIVGYGIMSATMSVMAGLEANSVMAALQHVPDMASLSGNLETLVQSAATNMNVDPSAVFASLSDPATVGAIKATVAKQFDTGVLGGILVGGVAGWAFNRFFRIELPAYLGFFAGKRAVPIITGFCAIALAIVLSFIWPPVGAAIGAFSHWAAVQNPEVAFGIYGVVERSLIPFGLHHIWNVPFFFEAGQCVDGDGVVRNGILTCYQVATEASRTAEMGYFGQLAGGYMFKMYGLPAAAMAIWHTAKPENRAKVGGIMISAALTSFLTGITEPLEFAFLFVAPVLYVIHALLAGSAFVLTNMLGMVHGTSFSHGLIDFVVLFANSHKGWLFPVLGLGYAAVYYIIFRVAIVKLDLKTPGREDEEVETVSVSESEMAENLVAAFGGKANITNLDACITRLRVSVKDTDAVDSDRLKQLGASGVVKVSGGVQAIFGTRSDNLRTEMDEWMQSH</sequence>
<dbReference type="EC" id="2.7.1.199" evidence="2"/>
<dbReference type="EMBL" id="CAKLDI010000001">
    <property type="protein sequence ID" value="CAH0533039.1"/>
    <property type="molecule type" value="Genomic_DNA"/>
</dbReference>
<dbReference type="CDD" id="cd00212">
    <property type="entry name" value="PTS_IIB_glc"/>
    <property type="match status" value="1"/>
</dbReference>
<dbReference type="Proteomes" id="UP000838672">
    <property type="component" value="Unassembled WGS sequence"/>
</dbReference>
<organism evidence="19 20">
    <name type="scientific">Vibrio stylophorae</name>
    <dbReference type="NCBI Taxonomy" id="659351"/>
    <lineage>
        <taxon>Bacteria</taxon>
        <taxon>Pseudomonadati</taxon>
        <taxon>Pseudomonadota</taxon>
        <taxon>Gammaproteobacteria</taxon>
        <taxon>Vibrionales</taxon>
        <taxon>Vibrionaceae</taxon>
        <taxon>Vibrio</taxon>
    </lineage>
</organism>
<dbReference type="Pfam" id="PF02378">
    <property type="entry name" value="PTS_EIIC"/>
    <property type="match status" value="1"/>
</dbReference>
<evidence type="ECO:0000256" key="6">
    <source>
        <dbReference type="ARBA" id="ARBA00022597"/>
    </source>
</evidence>
<comment type="caution">
    <text evidence="19">The sequence shown here is derived from an EMBL/GenBank/DDBJ whole genome shotgun (WGS) entry which is preliminary data.</text>
</comment>
<dbReference type="Gene3D" id="3.30.1360.60">
    <property type="entry name" value="Glucose permease domain IIB"/>
    <property type="match status" value="1"/>
</dbReference>
<comment type="subcellular location">
    <subcellularLocation>
        <location evidence="1">Cell membrane</location>
        <topology evidence="1">Multi-pass membrane protein</topology>
    </subcellularLocation>
</comment>
<dbReference type="SUPFAM" id="SSF55604">
    <property type="entry name" value="Glucose permease domain IIB"/>
    <property type="match status" value="1"/>
</dbReference>
<feature type="transmembrane region" description="Helical" evidence="16">
    <location>
        <begin position="160"/>
        <end position="178"/>
    </location>
</feature>
<evidence type="ECO:0000256" key="12">
    <source>
        <dbReference type="ARBA" id="ARBA00023136"/>
    </source>
</evidence>
<evidence type="ECO:0000256" key="7">
    <source>
        <dbReference type="ARBA" id="ARBA00022679"/>
    </source>
</evidence>
<evidence type="ECO:0000256" key="2">
    <source>
        <dbReference type="ARBA" id="ARBA00011910"/>
    </source>
</evidence>
<evidence type="ECO:0000313" key="19">
    <source>
        <dbReference type="EMBL" id="CAH0533039.1"/>
    </source>
</evidence>
<dbReference type="PROSITE" id="PS51103">
    <property type="entry name" value="PTS_EIIC_TYPE_1"/>
    <property type="match status" value="1"/>
</dbReference>
<evidence type="ECO:0000256" key="1">
    <source>
        <dbReference type="ARBA" id="ARBA00004651"/>
    </source>
</evidence>
<keyword evidence="9 16" id="KW-0812">Transmembrane</keyword>
<feature type="transmembrane region" description="Helical" evidence="16">
    <location>
        <begin position="332"/>
        <end position="350"/>
    </location>
</feature>
<dbReference type="InterPro" id="IPR003352">
    <property type="entry name" value="PTS_EIIC"/>
</dbReference>
<dbReference type="NCBIfam" id="TIGR00826">
    <property type="entry name" value="EIIB_glc"/>
    <property type="match status" value="1"/>
</dbReference>
<dbReference type="PANTHER" id="PTHR30009:SF20">
    <property type="entry name" value="PTS SYSTEM GLUCOSE-SPECIFIC EIICB COMPONENT-RELATED"/>
    <property type="match status" value="1"/>
</dbReference>